<dbReference type="EMBL" id="JBHSOF010000034">
    <property type="protein sequence ID" value="MFC5666005.1"/>
    <property type="molecule type" value="Genomic_DNA"/>
</dbReference>
<dbReference type="PANTHER" id="PTHR42834:SF1">
    <property type="entry name" value="ENDONUCLEASE_EXONUCLEASE_PHOSPHATASE FAMILY PROTEIN (AFU_ORTHOLOGUE AFUA_3G09210)"/>
    <property type="match status" value="1"/>
</dbReference>
<dbReference type="GO" id="GO:0004519">
    <property type="term" value="F:endonuclease activity"/>
    <property type="evidence" value="ECO:0007669"/>
    <property type="project" value="UniProtKB-KW"/>
</dbReference>
<evidence type="ECO:0000313" key="4">
    <source>
        <dbReference type="Proteomes" id="UP001595975"/>
    </source>
</evidence>
<accession>A0ABW0X8B4</accession>
<dbReference type="InterPro" id="IPR005135">
    <property type="entry name" value="Endo/exonuclease/phosphatase"/>
</dbReference>
<dbReference type="SUPFAM" id="SSF56219">
    <property type="entry name" value="DNase I-like"/>
    <property type="match status" value="1"/>
</dbReference>
<dbReference type="InterPro" id="IPR036691">
    <property type="entry name" value="Endo/exonu/phosph_ase_sf"/>
</dbReference>
<proteinExistence type="predicted"/>
<reference evidence="4" key="1">
    <citation type="journal article" date="2019" name="Int. J. Syst. Evol. Microbiol.">
        <title>The Global Catalogue of Microorganisms (GCM) 10K type strain sequencing project: providing services to taxonomists for standard genome sequencing and annotation.</title>
        <authorList>
            <consortium name="The Broad Institute Genomics Platform"/>
            <consortium name="The Broad Institute Genome Sequencing Center for Infectious Disease"/>
            <person name="Wu L."/>
            <person name="Ma J."/>
        </authorList>
    </citation>
    <scope>NUCLEOTIDE SEQUENCE [LARGE SCALE GENOMIC DNA]</scope>
    <source>
        <strain evidence="4">CGMCC 4.1437</strain>
    </source>
</reference>
<feature type="domain" description="Endonuclease/exonuclease/phosphatase" evidence="2">
    <location>
        <begin position="6"/>
        <end position="317"/>
    </location>
</feature>
<keyword evidence="4" id="KW-1185">Reference proteome</keyword>
<dbReference type="PANTHER" id="PTHR42834">
    <property type="entry name" value="ENDONUCLEASE/EXONUCLEASE/PHOSPHATASE FAMILY PROTEIN (AFU_ORTHOLOGUE AFUA_3G09210)"/>
    <property type="match status" value="1"/>
</dbReference>
<sequence length="326" mass="35250">MSVIIGTWNVENLCRPLPAGSPPDPSKCAAKDQATYDAKIEALAAVITEIGPDLLGVQEVGSQEALDDLVAKLPGTWHTALSDHPDPRGIRVGFISRFPLLDVKQTKDFPTGLHPVQVEDDGVPGSPTGEMGRGGLAVRVEPTPGRSLHVAVCHLKSKLLTFPNKKHFTDDERLRARYEAYALFRRAAEAVTMRALADDLLQGDGRTHDVIVLGDFNDGWQAATTQILYGPPGSQMGTGGFTDPDGGDAERLWNLAPKILEQDGFSRVFEGQRELIDHILISHALLAKFQEVSTGTEQLPNVVEAHPAAPHGKPSDHSPVFAKFDL</sequence>
<dbReference type="RefSeq" id="WP_380227678.1">
    <property type="nucleotide sequence ID" value="NZ_JBHSOF010000034.1"/>
</dbReference>
<comment type="caution">
    <text evidence="3">The sequence shown here is derived from an EMBL/GenBank/DDBJ whole genome shotgun (WGS) entry which is preliminary data.</text>
</comment>
<dbReference type="Proteomes" id="UP001595975">
    <property type="component" value="Unassembled WGS sequence"/>
</dbReference>
<feature type="region of interest" description="Disordered" evidence="1">
    <location>
        <begin position="111"/>
        <end position="134"/>
    </location>
</feature>
<keyword evidence="3" id="KW-0540">Nuclease</keyword>
<keyword evidence="3" id="KW-0378">Hydrolase</keyword>
<evidence type="ECO:0000313" key="3">
    <source>
        <dbReference type="EMBL" id="MFC5666005.1"/>
    </source>
</evidence>
<evidence type="ECO:0000259" key="2">
    <source>
        <dbReference type="Pfam" id="PF03372"/>
    </source>
</evidence>
<keyword evidence="3" id="KW-0255">Endonuclease</keyword>
<dbReference type="Gene3D" id="3.60.10.10">
    <property type="entry name" value="Endonuclease/exonuclease/phosphatase"/>
    <property type="match status" value="1"/>
</dbReference>
<organism evidence="3 4">
    <name type="scientific">Kitasatospora misakiensis</name>
    <dbReference type="NCBI Taxonomy" id="67330"/>
    <lineage>
        <taxon>Bacteria</taxon>
        <taxon>Bacillati</taxon>
        <taxon>Actinomycetota</taxon>
        <taxon>Actinomycetes</taxon>
        <taxon>Kitasatosporales</taxon>
        <taxon>Streptomycetaceae</taxon>
        <taxon>Kitasatospora</taxon>
    </lineage>
</organism>
<dbReference type="Pfam" id="PF03372">
    <property type="entry name" value="Exo_endo_phos"/>
    <property type="match status" value="1"/>
</dbReference>
<evidence type="ECO:0000256" key="1">
    <source>
        <dbReference type="SAM" id="MobiDB-lite"/>
    </source>
</evidence>
<protein>
    <submittedName>
        <fullName evidence="3">Endonuclease/exonuclease/phosphatase family protein</fullName>
    </submittedName>
</protein>
<name>A0ABW0X8B4_9ACTN</name>
<gene>
    <name evidence="3" type="ORF">ACFP3U_23880</name>
</gene>